<evidence type="ECO:0000313" key="3">
    <source>
        <dbReference type="EMBL" id="PJE62080.1"/>
    </source>
</evidence>
<dbReference type="GO" id="GO:0030246">
    <property type="term" value="F:carbohydrate binding"/>
    <property type="evidence" value="ECO:0007669"/>
    <property type="project" value="InterPro"/>
</dbReference>
<dbReference type="EMBL" id="PFEC01000020">
    <property type="protein sequence ID" value="PJE62080.1"/>
    <property type="molecule type" value="Genomic_DNA"/>
</dbReference>
<dbReference type="Gene3D" id="2.60.40.1120">
    <property type="entry name" value="Carboxypeptidase-like, regulatory domain"/>
    <property type="match status" value="1"/>
</dbReference>
<dbReference type="Proteomes" id="UP000230222">
    <property type="component" value="Unassembled WGS sequence"/>
</dbReference>
<accession>A0A2M8KQ84</accession>
<dbReference type="PROSITE" id="PS50853">
    <property type="entry name" value="FN3"/>
    <property type="match status" value="1"/>
</dbReference>
<evidence type="ECO:0000259" key="2">
    <source>
        <dbReference type="PROSITE" id="PS50853"/>
    </source>
</evidence>
<keyword evidence="1" id="KW-0812">Transmembrane</keyword>
<gene>
    <name evidence="3" type="ORF">COU87_01170</name>
</gene>
<reference evidence="4" key="1">
    <citation type="submission" date="2017-09" db="EMBL/GenBank/DDBJ databases">
        <title>Depth-based differentiation of microbial function through sediment-hosted aquifers and enrichment of novel symbionts in the deep terrestrial subsurface.</title>
        <authorList>
            <person name="Probst A.J."/>
            <person name="Ladd B."/>
            <person name="Jarett J.K."/>
            <person name="Geller-Mcgrath D.E."/>
            <person name="Sieber C.M.K."/>
            <person name="Emerson J.B."/>
            <person name="Anantharaman K."/>
            <person name="Thomas B.C."/>
            <person name="Malmstrom R."/>
            <person name="Stieglmeier M."/>
            <person name="Klingl A."/>
            <person name="Woyke T."/>
            <person name="Ryan C.M."/>
            <person name="Banfield J.F."/>
        </authorList>
    </citation>
    <scope>NUCLEOTIDE SEQUENCE [LARGE SCALE GENOMIC DNA]</scope>
</reference>
<keyword evidence="1" id="KW-1133">Transmembrane helix</keyword>
<dbReference type="Gene3D" id="2.60.40.10">
    <property type="entry name" value="Immunoglobulins"/>
    <property type="match status" value="1"/>
</dbReference>
<dbReference type="AlphaFoldDB" id="A0A2M8KQ84"/>
<organism evidence="3 4">
    <name type="scientific">Candidatus Roizmanbacteria bacterium CG10_big_fil_rev_8_21_14_0_10_39_12</name>
    <dbReference type="NCBI Taxonomy" id="1974852"/>
    <lineage>
        <taxon>Bacteria</taxon>
        <taxon>Candidatus Roizmaniibacteriota</taxon>
    </lineage>
</organism>
<dbReference type="SUPFAM" id="SSF49452">
    <property type="entry name" value="Starch-binding domain-like"/>
    <property type="match status" value="1"/>
</dbReference>
<dbReference type="InterPro" id="IPR003961">
    <property type="entry name" value="FN3_dom"/>
</dbReference>
<dbReference type="SUPFAM" id="SSF49265">
    <property type="entry name" value="Fibronectin type III"/>
    <property type="match status" value="1"/>
</dbReference>
<dbReference type="Pfam" id="PF00041">
    <property type="entry name" value="fn3"/>
    <property type="match status" value="1"/>
</dbReference>
<dbReference type="Pfam" id="PF13620">
    <property type="entry name" value="CarboxypepD_reg"/>
    <property type="match status" value="1"/>
</dbReference>
<dbReference type="InterPro" id="IPR013783">
    <property type="entry name" value="Ig-like_fold"/>
</dbReference>
<protein>
    <recommendedName>
        <fullName evidence="2">Fibronectin type-III domain-containing protein</fullName>
    </recommendedName>
</protein>
<keyword evidence="1" id="KW-0472">Membrane</keyword>
<evidence type="ECO:0000313" key="4">
    <source>
        <dbReference type="Proteomes" id="UP000230222"/>
    </source>
</evidence>
<dbReference type="InterPro" id="IPR013784">
    <property type="entry name" value="Carb-bd-like_fold"/>
</dbReference>
<feature type="domain" description="Fibronectin type-III" evidence="2">
    <location>
        <begin position="160"/>
        <end position="253"/>
    </location>
</feature>
<feature type="transmembrane region" description="Helical" evidence="1">
    <location>
        <begin position="374"/>
        <end position="394"/>
    </location>
</feature>
<evidence type="ECO:0000256" key="1">
    <source>
        <dbReference type="SAM" id="Phobius"/>
    </source>
</evidence>
<sequence>MRVTLMLGGQFIDMAKKILSILFVFSLLFTFDPLLKVSASNSTFPQETTVHLNTQNMDIKVEANSAVDSITVDENKLTITVTHPDSFVIRSDNRYKLTNDSNIGIGCEDTYSKLTVQPSSGAQTIVITPSTDTCVKSTSSNNSNSSSTTVCNDQQPGTKAPWLYGAITQDSSSVLLYFTPADNPVSKYVLEYGTKSGDYSYGVQDMGINSQNQMTFLVKSLSQNTTYYFKVRGGNGCATGSWSNEISAKTKGLVSYNQLDISNLELKTKPAEKIKAKKDTKEDVNNGYDLKIKVVDTNKKPIIGAKVTIHSKVRTAISNKDGIAVFKNVEAGDHKVLIAYNNFEGEQSINLTGNVKEFDLNITIKQKAASLSPLAYGIIGVMGLAIFLLITIIIKKR</sequence>
<dbReference type="InterPro" id="IPR036116">
    <property type="entry name" value="FN3_sf"/>
</dbReference>
<comment type="caution">
    <text evidence="3">The sequence shown here is derived from an EMBL/GenBank/DDBJ whole genome shotgun (WGS) entry which is preliminary data.</text>
</comment>
<name>A0A2M8KQ84_9BACT</name>
<dbReference type="CDD" id="cd00063">
    <property type="entry name" value="FN3"/>
    <property type="match status" value="1"/>
</dbReference>
<proteinExistence type="predicted"/>